<keyword evidence="8" id="KW-0677">Repeat</keyword>
<dbReference type="GO" id="GO:0005965">
    <property type="term" value="C:protein farnesyltransferase complex"/>
    <property type="evidence" value="ECO:0007669"/>
    <property type="project" value="UniProtKB-UniRule"/>
</dbReference>
<keyword evidence="17" id="KW-1185">Reference proteome</keyword>
<evidence type="ECO:0000256" key="5">
    <source>
        <dbReference type="ARBA" id="ARBA00022602"/>
    </source>
</evidence>
<evidence type="ECO:0000256" key="1">
    <source>
        <dbReference type="ARBA" id="ARBA00010497"/>
    </source>
</evidence>
<comment type="cofactor">
    <cofactor evidence="14">
        <name>Zn(2+)</name>
        <dbReference type="ChEBI" id="CHEBI:29105"/>
    </cofactor>
    <text evidence="14">Binds 1 zinc ion per subunit.</text>
</comment>
<evidence type="ECO:0000256" key="12">
    <source>
        <dbReference type="ARBA" id="ARBA00055850"/>
    </source>
</evidence>
<evidence type="ECO:0000256" key="3">
    <source>
        <dbReference type="ARBA" id="ARBA00015798"/>
    </source>
</evidence>
<evidence type="ECO:0000256" key="11">
    <source>
        <dbReference type="ARBA" id="ARBA00050225"/>
    </source>
</evidence>
<comment type="similarity">
    <text evidence="1 14">Belongs to the protein prenyltransferase subunit beta family.</text>
</comment>
<dbReference type="GO" id="GO:0097354">
    <property type="term" value="P:prenylation"/>
    <property type="evidence" value="ECO:0007669"/>
    <property type="project" value="UniProtKB-UniRule"/>
</dbReference>
<dbReference type="GO" id="GO:0004660">
    <property type="term" value="F:protein farnesyltransferase activity"/>
    <property type="evidence" value="ECO:0007669"/>
    <property type="project" value="UniProtKB-UniRule"/>
</dbReference>
<dbReference type="InterPro" id="IPR008930">
    <property type="entry name" value="Terpenoid_cyclase/PrenylTrfase"/>
</dbReference>
<dbReference type="Gene3D" id="1.50.10.20">
    <property type="match status" value="1"/>
</dbReference>
<dbReference type="PANTHER" id="PTHR11774:SF6">
    <property type="entry name" value="PROTEIN FARNESYLTRANSFERASE SUBUNIT BETA"/>
    <property type="match status" value="1"/>
</dbReference>
<evidence type="ECO:0000256" key="13">
    <source>
        <dbReference type="ARBA" id="ARBA00064192"/>
    </source>
</evidence>
<accession>A0AA88KU53</accession>
<sequence length="405" mass="45386">MMSVADLLQKRLKILTQSGELESATIEEQKNTEGAVRVIYQEQVENLRNSSQYPLLKRSKHNNYLLNGLHHLPGSFECLDASIPWLCYWILHSLELLEVDISVEDSIAVVRLLNSLQSSDGGFGGGHCQLPHLAATYAAVCALCIIGTEDAYSSINRRQLLCFLRKMHQPDGSFTLHEGGEVDIRGVYCALAVAKLTNLLTEDLALNTDLWIIRCQTYEGGFAGYPGLEAHGGYTFCGYAGLALLAKEYLCDADKVLRWIALKQMGLEGGFQGRTNKLVDSCYSFWVGGVFPLLHRRLLFSGSRNSLDVSHWLFDIEALQEYILLCCQKDNGGFIDKPSKSRDFYHTCYSLSGLSISQHVFGRETEPQVIGHYSNLVHPIHPLYNIGLRSATFAHHYFKCQEVPR</sequence>
<evidence type="ECO:0000256" key="10">
    <source>
        <dbReference type="ARBA" id="ARBA00023098"/>
    </source>
</evidence>
<dbReference type="InterPro" id="IPR045089">
    <property type="entry name" value="PGGT1B-like"/>
</dbReference>
<keyword evidence="5 14" id="KW-0637">Prenyltransferase</keyword>
<evidence type="ECO:0000256" key="4">
    <source>
        <dbReference type="ARBA" id="ARBA00022553"/>
    </source>
</evidence>
<dbReference type="EMBL" id="JAVRJZ010000019">
    <property type="protein sequence ID" value="KAK2707083.1"/>
    <property type="molecule type" value="Genomic_DNA"/>
</dbReference>
<dbReference type="SUPFAM" id="SSF48239">
    <property type="entry name" value="Terpenoid cyclases/Protein prenyltransferases"/>
    <property type="match status" value="1"/>
</dbReference>
<evidence type="ECO:0000256" key="2">
    <source>
        <dbReference type="ARBA" id="ARBA00012702"/>
    </source>
</evidence>
<dbReference type="GO" id="GO:0008270">
    <property type="term" value="F:zinc ion binding"/>
    <property type="evidence" value="ECO:0007669"/>
    <property type="project" value="UniProtKB-UniRule"/>
</dbReference>
<dbReference type="FunFam" id="1.50.10.20:FF:000007">
    <property type="entry name" value="Protein farnesyltransferase subunit beta"/>
    <property type="match status" value="1"/>
</dbReference>
<evidence type="ECO:0000256" key="7">
    <source>
        <dbReference type="ARBA" id="ARBA00022723"/>
    </source>
</evidence>
<evidence type="ECO:0000256" key="14">
    <source>
        <dbReference type="RuleBase" id="RU365056"/>
    </source>
</evidence>
<comment type="function">
    <text evidence="14">Catalyzes the transfer of a farnesyl moiety from farnesyl diphosphate to a cysteine at the fourth position from the C-terminus of several proteins. The beta subunit is responsible for peptide-binding.</text>
</comment>
<feature type="domain" description="Prenyltransferase alpha-alpha toroid" evidence="15">
    <location>
        <begin position="56"/>
        <end position="386"/>
    </location>
</feature>
<proteinExistence type="inferred from homology"/>
<comment type="subunit">
    <text evidence="14">Heterodimer of an alpha and a beta subunit.</text>
</comment>
<comment type="subunit">
    <text evidence="13">Heterodimer of FNTA and FNTB.</text>
</comment>
<organism evidence="16 17">
    <name type="scientific">Artemia franciscana</name>
    <name type="common">Brine shrimp</name>
    <name type="synonym">Artemia sanfranciscana</name>
    <dbReference type="NCBI Taxonomy" id="6661"/>
    <lineage>
        <taxon>Eukaryota</taxon>
        <taxon>Metazoa</taxon>
        <taxon>Ecdysozoa</taxon>
        <taxon>Arthropoda</taxon>
        <taxon>Crustacea</taxon>
        <taxon>Branchiopoda</taxon>
        <taxon>Anostraca</taxon>
        <taxon>Artemiidae</taxon>
        <taxon>Artemia</taxon>
    </lineage>
</organism>
<evidence type="ECO:0000256" key="6">
    <source>
        <dbReference type="ARBA" id="ARBA00022679"/>
    </source>
</evidence>
<evidence type="ECO:0000259" key="15">
    <source>
        <dbReference type="Pfam" id="PF00432"/>
    </source>
</evidence>
<dbReference type="PANTHER" id="PTHR11774">
    <property type="entry name" value="GERANYLGERANYL TRANSFERASE TYPE BETA SUBUNIT"/>
    <property type="match status" value="1"/>
</dbReference>
<keyword evidence="7 14" id="KW-0479">Metal-binding</keyword>
<gene>
    <name evidence="16" type="ORF">QYM36_014944</name>
</gene>
<dbReference type="Proteomes" id="UP001187531">
    <property type="component" value="Unassembled WGS sequence"/>
</dbReference>
<dbReference type="EMBL" id="JAVRJZ010000019">
    <property type="protein sequence ID" value="KAK2707082.1"/>
    <property type="molecule type" value="Genomic_DNA"/>
</dbReference>
<name>A0AA88KU53_ARTSF</name>
<evidence type="ECO:0000313" key="16">
    <source>
        <dbReference type="EMBL" id="KAK2707083.1"/>
    </source>
</evidence>
<dbReference type="EC" id="2.5.1.58" evidence="2 14"/>
<keyword evidence="10" id="KW-0443">Lipid metabolism</keyword>
<dbReference type="Pfam" id="PF00432">
    <property type="entry name" value="Prenyltrans"/>
    <property type="match status" value="1"/>
</dbReference>
<dbReference type="AlphaFoldDB" id="A0AA88KU53"/>
<dbReference type="CDD" id="cd02893">
    <property type="entry name" value="FTase"/>
    <property type="match status" value="1"/>
</dbReference>
<reference evidence="16" key="1">
    <citation type="submission" date="2023-07" db="EMBL/GenBank/DDBJ databases">
        <title>Chromosome-level genome assembly of Artemia franciscana.</title>
        <authorList>
            <person name="Jo E."/>
        </authorList>
    </citation>
    <scope>NUCLEOTIDE SEQUENCE</scope>
    <source>
        <tissue evidence="16">Whole body</tissue>
    </source>
</reference>
<evidence type="ECO:0000256" key="8">
    <source>
        <dbReference type="ARBA" id="ARBA00022737"/>
    </source>
</evidence>
<protein>
    <recommendedName>
        <fullName evidence="3 14">Protein farnesyltransferase subunit beta</fullName>
        <shortName evidence="14">FTase-beta</shortName>
        <ecNumber evidence="2 14">2.5.1.58</ecNumber>
    </recommendedName>
</protein>
<dbReference type="InterPro" id="IPR001330">
    <property type="entry name" value="Prenyltrans"/>
</dbReference>
<keyword evidence="4" id="KW-0597">Phosphoprotein</keyword>
<comment type="caution">
    <text evidence="16">The sequence shown here is derived from an EMBL/GenBank/DDBJ whole genome shotgun (WGS) entry which is preliminary data.</text>
</comment>
<keyword evidence="9 14" id="KW-0862">Zinc</keyword>
<keyword evidence="6 14" id="KW-0808">Transferase</keyword>
<dbReference type="InterPro" id="IPR026872">
    <property type="entry name" value="FTB"/>
</dbReference>
<comment type="catalytic activity">
    <reaction evidence="11">
        <text>L-cysteinyl-[protein] + (2E,6E)-farnesyl diphosphate = S-(2E,6E)-farnesyl-L-cysteinyl-[protein] + diphosphate</text>
        <dbReference type="Rhea" id="RHEA:13345"/>
        <dbReference type="Rhea" id="RHEA-COMP:10131"/>
        <dbReference type="Rhea" id="RHEA-COMP:11535"/>
        <dbReference type="ChEBI" id="CHEBI:29950"/>
        <dbReference type="ChEBI" id="CHEBI:33019"/>
        <dbReference type="ChEBI" id="CHEBI:86019"/>
        <dbReference type="ChEBI" id="CHEBI:175763"/>
        <dbReference type="EC" id="2.5.1.58"/>
    </reaction>
</comment>
<dbReference type="GO" id="GO:0006629">
    <property type="term" value="P:lipid metabolic process"/>
    <property type="evidence" value="ECO:0007669"/>
    <property type="project" value="UniProtKB-KW"/>
</dbReference>
<evidence type="ECO:0000256" key="9">
    <source>
        <dbReference type="ARBA" id="ARBA00022833"/>
    </source>
</evidence>
<evidence type="ECO:0000313" key="17">
    <source>
        <dbReference type="Proteomes" id="UP001187531"/>
    </source>
</evidence>
<comment type="function">
    <text evidence="12">Essential subunit of the farnesyltransferase complex. Catalyzes the transfer of a farnesyl moiety from farnesyl diphosphate to a cysteine at the fourth position from the C-terminus of several proteins having the C-terminal sequence Cys-aliphatic-aliphatic-X.</text>
</comment>